<comment type="function">
    <text evidence="6">May nick specific sequences that contain T:G mispairs resulting from m5C-deamination.</text>
</comment>
<sequence>METTPNIDPERSRVMRAVKSANTTPEKIIRRALWAAGLRYRLHDKRLPGTPDVLFPSRKIALFVHGCFWHGHDGCPRYRVPKTRREYWEAKIARNRQRDANARAALEAMGWTVLVVWECETKNADQRAALVATVQNTARRR</sequence>
<dbReference type="Gene3D" id="3.40.960.10">
    <property type="entry name" value="VSR Endonuclease"/>
    <property type="match status" value="1"/>
</dbReference>
<keyword evidence="1 6" id="KW-0540">Nuclease</keyword>
<keyword evidence="3 6" id="KW-0227">DNA damage</keyword>
<dbReference type="AlphaFoldDB" id="A0A418W5H2"/>
<dbReference type="GO" id="GO:0006298">
    <property type="term" value="P:mismatch repair"/>
    <property type="evidence" value="ECO:0007669"/>
    <property type="project" value="UniProtKB-UniRule"/>
</dbReference>
<dbReference type="GO" id="GO:0004519">
    <property type="term" value="F:endonuclease activity"/>
    <property type="evidence" value="ECO:0007669"/>
    <property type="project" value="UniProtKB-KW"/>
</dbReference>
<evidence type="ECO:0000256" key="4">
    <source>
        <dbReference type="ARBA" id="ARBA00022801"/>
    </source>
</evidence>
<dbReference type="EMBL" id="QYUL01000001">
    <property type="protein sequence ID" value="RJF85303.1"/>
    <property type="molecule type" value="Genomic_DNA"/>
</dbReference>
<keyword evidence="8" id="KW-1185">Reference proteome</keyword>
<organism evidence="7 8">
    <name type="scientific">Azospirillum cavernae</name>
    <dbReference type="NCBI Taxonomy" id="2320860"/>
    <lineage>
        <taxon>Bacteria</taxon>
        <taxon>Pseudomonadati</taxon>
        <taxon>Pseudomonadota</taxon>
        <taxon>Alphaproteobacteria</taxon>
        <taxon>Rhodospirillales</taxon>
        <taxon>Azospirillaceae</taxon>
        <taxon>Azospirillum</taxon>
    </lineage>
</organism>
<reference evidence="7 8" key="1">
    <citation type="submission" date="2018-09" db="EMBL/GenBank/DDBJ databases">
        <authorList>
            <person name="Zhu H."/>
        </authorList>
    </citation>
    <scope>NUCLEOTIDE SEQUENCE [LARGE SCALE GENOMIC DNA]</scope>
    <source>
        <strain evidence="7 8">K2W22B-5</strain>
    </source>
</reference>
<dbReference type="InterPro" id="IPR004603">
    <property type="entry name" value="DNA_mismatch_endonuc_vsr"/>
</dbReference>
<keyword evidence="4 6" id="KW-0378">Hydrolase</keyword>
<comment type="caution">
    <text evidence="7">The sequence shown here is derived from an EMBL/GenBank/DDBJ whole genome shotgun (WGS) entry which is preliminary data.</text>
</comment>
<proteinExistence type="inferred from homology"/>
<evidence type="ECO:0000256" key="6">
    <source>
        <dbReference type="PIRNR" id="PIRNR018267"/>
    </source>
</evidence>
<evidence type="ECO:0000256" key="5">
    <source>
        <dbReference type="ARBA" id="ARBA00023204"/>
    </source>
</evidence>
<dbReference type="NCBIfam" id="TIGR00632">
    <property type="entry name" value="vsr"/>
    <property type="match status" value="1"/>
</dbReference>
<evidence type="ECO:0000256" key="3">
    <source>
        <dbReference type="ARBA" id="ARBA00022763"/>
    </source>
</evidence>
<protein>
    <recommendedName>
        <fullName evidence="6">Very short patch repair endonuclease</fullName>
        <ecNumber evidence="6">3.1.-.-</ecNumber>
    </recommendedName>
</protein>
<evidence type="ECO:0000256" key="1">
    <source>
        <dbReference type="ARBA" id="ARBA00022722"/>
    </source>
</evidence>
<accession>A0A418W5H2</accession>
<dbReference type="GO" id="GO:0016787">
    <property type="term" value="F:hydrolase activity"/>
    <property type="evidence" value="ECO:0007669"/>
    <property type="project" value="UniProtKB-KW"/>
</dbReference>
<dbReference type="OrthoDB" id="9801520at2"/>
<dbReference type="Proteomes" id="UP000283458">
    <property type="component" value="Unassembled WGS sequence"/>
</dbReference>
<evidence type="ECO:0000256" key="2">
    <source>
        <dbReference type="ARBA" id="ARBA00022759"/>
    </source>
</evidence>
<name>A0A418W5H2_9PROT</name>
<dbReference type="InterPro" id="IPR011335">
    <property type="entry name" value="Restrct_endonuc-II-like"/>
</dbReference>
<evidence type="ECO:0000313" key="8">
    <source>
        <dbReference type="Proteomes" id="UP000283458"/>
    </source>
</evidence>
<dbReference type="SUPFAM" id="SSF52980">
    <property type="entry name" value="Restriction endonuclease-like"/>
    <property type="match status" value="1"/>
</dbReference>
<gene>
    <name evidence="7" type="primary">vsr</name>
    <name evidence="7" type="ORF">D3877_11025</name>
</gene>
<keyword evidence="2 6" id="KW-0255">Endonuclease</keyword>
<dbReference type="PIRSF" id="PIRSF018267">
    <property type="entry name" value="VSR_endonuc"/>
    <property type="match status" value="1"/>
</dbReference>
<dbReference type="Pfam" id="PF03852">
    <property type="entry name" value="Vsr"/>
    <property type="match status" value="1"/>
</dbReference>
<dbReference type="CDD" id="cd00221">
    <property type="entry name" value="Vsr"/>
    <property type="match status" value="1"/>
</dbReference>
<evidence type="ECO:0000313" key="7">
    <source>
        <dbReference type="EMBL" id="RJF85303.1"/>
    </source>
</evidence>
<keyword evidence="5 6" id="KW-0234">DNA repair</keyword>
<comment type="similarity">
    <text evidence="6">Belongs to the vsr family.</text>
</comment>
<dbReference type="EC" id="3.1.-.-" evidence="6"/>